<comment type="caution">
    <text evidence="3">The sequence shown here is derived from an EMBL/GenBank/DDBJ whole genome shotgun (WGS) entry which is preliminary data.</text>
</comment>
<dbReference type="Proteomes" id="UP001055712">
    <property type="component" value="Unassembled WGS sequence"/>
</dbReference>
<evidence type="ECO:0000313" key="4">
    <source>
        <dbReference type="Proteomes" id="UP001055712"/>
    </source>
</evidence>
<name>A0A9D4YZE9_CHLVU</name>
<dbReference type="SMART" id="SM00558">
    <property type="entry name" value="JmjC"/>
    <property type="match status" value="1"/>
</dbReference>
<protein>
    <recommendedName>
        <fullName evidence="2">JmjC domain-containing protein</fullName>
    </recommendedName>
</protein>
<keyword evidence="4" id="KW-1185">Reference proteome</keyword>
<accession>A0A9D4YZE9</accession>
<dbReference type="AlphaFoldDB" id="A0A9D4YZE9"/>
<dbReference type="Gene3D" id="2.60.120.650">
    <property type="entry name" value="Cupin"/>
    <property type="match status" value="1"/>
</dbReference>
<reference evidence="3" key="2">
    <citation type="submission" date="2020-11" db="EMBL/GenBank/DDBJ databases">
        <authorList>
            <person name="Cecchin M."/>
            <person name="Marcolungo L."/>
            <person name="Rossato M."/>
            <person name="Girolomoni L."/>
            <person name="Cosentino E."/>
            <person name="Cuine S."/>
            <person name="Li-Beisson Y."/>
            <person name="Delledonne M."/>
            <person name="Ballottari M."/>
        </authorList>
    </citation>
    <scope>NUCLEOTIDE SEQUENCE</scope>
    <source>
        <strain evidence="3">211/11P</strain>
        <tissue evidence="3">Whole cell</tissue>
    </source>
</reference>
<dbReference type="SUPFAM" id="SSF51197">
    <property type="entry name" value="Clavaminate synthase-like"/>
    <property type="match status" value="1"/>
</dbReference>
<dbReference type="InterPro" id="IPR003347">
    <property type="entry name" value="JmjC_dom"/>
</dbReference>
<dbReference type="InterPro" id="IPR041667">
    <property type="entry name" value="Cupin_8"/>
</dbReference>
<comment type="similarity">
    <text evidence="1">Belongs to the JARID1 histone demethylase family.</text>
</comment>
<dbReference type="Pfam" id="PF13621">
    <property type="entry name" value="Cupin_8"/>
    <property type="match status" value="1"/>
</dbReference>
<sequence>MLSGVEARTEGPQHFAPDALVLERDAVPVRFSGMVAPWPAVKLWRGESGLQRLISLAGEAHVEALVSGGDRLAGDMQHLMLLGCTLCQFLDGTLERQLAQRQPPGARGPLRLYLAQSPLLVAAAGSDGSGGISTMQPLALHPLMGDLGTPALLQQVPLSQVNFWASMRETRSSLHYDPYANLLCVVRGSKRVFTVPPSCTPHLYPQPLTSQSANHSPADLAQPDTACFPKVEAALPQLRVFELAAGDALFIPEGWWHQVDSSAGTMACNFWWEGELSRRMGGPSDSYLLRRLLQSLVEQQKQRALAELPRCNLLQEAPPAAAAPAADEAAAAALDPQQAAAVRLLAAVTAEQQAAGPGSQPPQLVTAALATLASGSAKALLDVLLELRRMHPQLAAHLLLHGLDPAGWELLSACFERRQEDLAVAGEAAEDAVSAVCDELYSVVDRQQLLEVILHRKAAFAQQALKVVLATELTGCFDT</sequence>
<dbReference type="PROSITE" id="PS51184">
    <property type="entry name" value="JMJC"/>
    <property type="match status" value="1"/>
</dbReference>
<evidence type="ECO:0000256" key="1">
    <source>
        <dbReference type="ARBA" id="ARBA00006801"/>
    </source>
</evidence>
<dbReference type="OrthoDB" id="415358at2759"/>
<proteinExistence type="inferred from homology"/>
<dbReference type="PANTHER" id="PTHR12461">
    <property type="entry name" value="HYPOXIA-INDUCIBLE FACTOR 1 ALPHA INHIBITOR-RELATED"/>
    <property type="match status" value="1"/>
</dbReference>
<dbReference type="PANTHER" id="PTHR12461:SF102">
    <property type="entry name" value="LYSINE-SPECIFIC DEMETHYLASE JMJ31"/>
    <property type="match status" value="1"/>
</dbReference>
<dbReference type="EMBL" id="SIDB01000004">
    <property type="protein sequence ID" value="KAI3433610.1"/>
    <property type="molecule type" value="Genomic_DNA"/>
</dbReference>
<organism evidence="3 4">
    <name type="scientific">Chlorella vulgaris</name>
    <name type="common">Green alga</name>
    <dbReference type="NCBI Taxonomy" id="3077"/>
    <lineage>
        <taxon>Eukaryota</taxon>
        <taxon>Viridiplantae</taxon>
        <taxon>Chlorophyta</taxon>
        <taxon>core chlorophytes</taxon>
        <taxon>Trebouxiophyceae</taxon>
        <taxon>Chlorellales</taxon>
        <taxon>Chlorellaceae</taxon>
        <taxon>Chlorella clade</taxon>
        <taxon>Chlorella</taxon>
    </lineage>
</organism>
<evidence type="ECO:0000313" key="3">
    <source>
        <dbReference type="EMBL" id="KAI3433610.1"/>
    </source>
</evidence>
<feature type="domain" description="JmjC" evidence="2">
    <location>
        <begin position="130"/>
        <end position="287"/>
    </location>
</feature>
<reference evidence="3" key="1">
    <citation type="journal article" date="2019" name="Plant J.">
        <title>Chlorella vulgaris genome assembly and annotation reveals the molecular basis for metabolic acclimation to high light conditions.</title>
        <authorList>
            <person name="Cecchin M."/>
            <person name="Marcolungo L."/>
            <person name="Rossato M."/>
            <person name="Girolomoni L."/>
            <person name="Cosentino E."/>
            <person name="Cuine S."/>
            <person name="Li-Beisson Y."/>
            <person name="Delledonne M."/>
            <person name="Ballottari M."/>
        </authorList>
    </citation>
    <scope>NUCLEOTIDE SEQUENCE</scope>
    <source>
        <strain evidence="3">211/11P</strain>
    </source>
</reference>
<gene>
    <name evidence="3" type="ORF">D9Q98_003419</name>
</gene>
<evidence type="ECO:0000259" key="2">
    <source>
        <dbReference type="PROSITE" id="PS51184"/>
    </source>
</evidence>